<dbReference type="EMBL" id="VWKB01000031">
    <property type="protein sequence ID" value="KAA4092824.1"/>
    <property type="molecule type" value="Genomic_DNA"/>
</dbReference>
<evidence type="ECO:0000313" key="1">
    <source>
        <dbReference type="EMBL" id="KAA4092824.1"/>
    </source>
</evidence>
<name>A0A5M5DSV8_BACOV</name>
<protein>
    <submittedName>
        <fullName evidence="1">Uncharacterized protein</fullName>
    </submittedName>
</protein>
<organism evidence="1 2">
    <name type="scientific">Bacteroides ovatus</name>
    <dbReference type="NCBI Taxonomy" id="28116"/>
    <lineage>
        <taxon>Bacteria</taxon>
        <taxon>Pseudomonadati</taxon>
        <taxon>Bacteroidota</taxon>
        <taxon>Bacteroidia</taxon>
        <taxon>Bacteroidales</taxon>
        <taxon>Bacteroidaceae</taxon>
        <taxon>Bacteroides</taxon>
    </lineage>
</organism>
<reference evidence="1 2" key="1">
    <citation type="journal article" date="2019" name="Nat. Med.">
        <title>A library of human gut bacterial isolates paired with longitudinal multiomics data enables mechanistic microbiome research.</title>
        <authorList>
            <person name="Poyet M."/>
            <person name="Groussin M."/>
            <person name="Gibbons S.M."/>
            <person name="Avila-Pacheco J."/>
            <person name="Jiang X."/>
            <person name="Kearney S.M."/>
            <person name="Perrotta A.R."/>
            <person name="Berdy B."/>
            <person name="Zhao S."/>
            <person name="Lieberman T.D."/>
            <person name="Swanson P.K."/>
            <person name="Smith M."/>
            <person name="Roesemann S."/>
            <person name="Alexander J.E."/>
            <person name="Rich S.A."/>
            <person name="Livny J."/>
            <person name="Vlamakis H."/>
            <person name="Clish C."/>
            <person name="Bullock K."/>
            <person name="Deik A."/>
            <person name="Scott J."/>
            <person name="Pierce K.A."/>
            <person name="Xavier R.J."/>
            <person name="Alm E.J."/>
        </authorList>
    </citation>
    <scope>NUCLEOTIDE SEQUENCE [LARGE SCALE GENOMIC DNA]</scope>
    <source>
        <strain evidence="1 2">BIOML-A134</strain>
    </source>
</reference>
<dbReference type="AlphaFoldDB" id="A0A5M5DSV8"/>
<accession>A0A5M5DSV8</accession>
<proteinExistence type="predicted"/>
<gene>
    <name evidence="1" type="ORF">F3D66_20590</name>
</gene>
<evidence type="ECO:0000313" key="2">
    <source>
        <dbReference type="Proteomes" id="UP000473905"/>
    </source>
</evidence>
<dbReference type="Proteomes" id="UP000473905">
    <property type="component" value="Unassembled WGS sequence"/>
</dbReference>
<keyword evidence="2" id="KW-1185">Reference proteome</keyword>
<sequence>MYYYQQRISLREIKRLHEQNLIIDAKDGGLLLGPSHKEGGILFLFEYQDCFRVFGEVEGYEYIVNKEQVMKYQSIIHDINKYYTPLEKFEEYIPDSNITIIDAKHPIYKNRSKFIILDVNGGFSIINKYETQKYLNTLEKIRHLDDTDTV</sequence>
<comment type="caution">
    <text evidence="1">The sequence shown here is derived from an EMBL/GenBank/DDBJ whole genome shotgun (WGS) entry which is preliminary data.</text>
</comment>